<dbReference type="RefSeq" id="WP_091977242.1">
    <property type="nucleotide sequence ID" value="NZ_LT629693.1"/>
</dbReference>
<name>A0ABY0QHA2_9BRAD</name>
<protein>
    <submittedName>
        <fullName evidence="1">Uncharacterized protein</fullName>
    </submittedName>
</protein>
<evidence type="ECO:0000313" key="2">
    <source>
        <dbReference type="Proteomes" id="UP000198803"/>
    </source>
</evidence>
<gene>
    <name evidence="1" type="ORF">SAMN05444163_8091</name>
</gene>
<organism evidence="1 2">
    <name type="scientific">Bradyrhizobium ottawaense</name>
    <dbReference type="NCBI Taxonomy" id="931866"/>
    <lineage>
        <taxon>Bacteria</taxon>
        <taxon>Pseudomonadati</taxon>
        <taxon>Pseudomonadota</taxon>
        <taxon>Alphaproteobacteria</taxon>
        <taxon>Hyphomicrobiales</taxon>
        <taxon>Nitrobacteraceae</taxon>
        <taxon>Bradyrhizobium</taxon>
    </lineage>
</organism>
<dbReference type="Proteomes" id="UP000198803">
    <property type="component" value="Chromosome I"/>
</dbReference>
<evidence type="ECO:0000313" key="1">
    <source>
        <dbReference type="EMBL" id="SDK42978.1"/>
    </source>
</evidence>
<accession>A0ABY0QHA2</accession>
<dbReference type="EMBL" id="LT629693">
    <property type="protein sequence ID" value="SDK42978.1"/>
    <property type="molecule type" value="Genomic_DNA"/>
</dbReference>
<sequence>MVTIREARQRLLVSGMRLSRRDAEFRVAFAELPYPKAEKSAYYTDDIEDAMLTGAMMRRKCVRPLA</sequence>
<reference evidence="1 2" key="1">
    <citation type="submission" date="2016-10" db="EMBL/GenBank/DDBJ databases">
        <authorList>
            <person name="Varghese N."/>
            <person name="Submissions S."/>
        </authorList>
    </citation>
    <scope>NUCLEOTIDE SEQUENCE [LARGE SCALE GENOMIC DNA]</scope>
    <source>
        <strain evidence="1 2">GAS524</strain>
    </source>
</reference>
<proteinExistence type="predicted"/>
<keyword evidence="2" id="KW-1185">Reference proteome</keyword>